<name>A0A4Q1DCV9_9BACT</name>
<accession>A0A4Q1DCV9</accession>
<protein>
    <submittedName>
        <fullName evidence="1">Uncharacterized protein</fullName>
    </submittedName>
</protein>
<proteinExistence type="predicted"/>
<gene>
    <name evidence="1" type="ORF">ESB13_06605</name>
</gene>
<dbReference type="PROSITE" id="PS51257">
    <property type="entry name" value="PROKAR_LIPOPROTEIN"/>
    <property type="match status" value="1"/>
</dbReference>
<organism evidence="1 2">
    <name type="scientific">Filimonas effusa</name>
    <dbReference type="NCBI Taxonomy" id="2508721"/>
    <lineage>
        <taxon>Bacteria</taxon>
        <taxon>Pseudomonadati</taxon>
        <taxon>Bacteroidota</taxon>
        <taxon>Chitinophagia</taxon>
        <taxon>Chitinophagales</taxon>
        <taxon>Chitinophagaceae</taxon>
        <taxon>Filimonas</taxon>
    </lineage>
</organism>
<reference evidence="1 2" key="1">
    <citation type="submission" date="2019-01" db="EMBL/GenBank/DDBJ databases">
        <title>Filimonas sp. strain TTM-71.</title>
        <authorList>
            <person name="Chen W.-M."/>
        </authorList>
    </citation>
    <scope>NUCLEOTIDE SEQUENCE [LARGE SCALE GENOMIC DNA]</scope>
    <source>
        <strain evidence="1 2">TTM-71</strain>
    </source>
</reference>
<sequence>MLKRSLLNIIFFSSLFVACKKETEYNVTAVNDIVSFTIALESQQVNAVVKGDSLLVYWPWPVPLPATVTPGIVVAAGASISPASGTAVNLATGTSYTVTVNGRQKTYYLKIIKNWPALEMKGTTNSIQTGRRRKITFTGLNYLLPDVSQTKLTLVSRKTGQHYEAAVETITDFTLAIRIPATIPIDSSFDDGNWVIIENAGRTLELKAYLIYITG</sequence>
<dbReference type="RefSeq" id="WP_129002222.1">
    <property type="nucleotide sequence ID" value="NZ_SDHZ01000001.1"/>
</dbReference>
<dbReference type="Gene3D" id="2.60.40.2340">
    <property type="match status" value="1"/>
</dbReference>
<keyword evidence="2" id="KW-1185">Reference proteome</keyword>
<dbReference type="Proteomes" id="UP000290545">
    <property type="component" value="Unassembled WGS sequence"/>
</dbReference>
<evidence type="ECO:0000313" key="1">
    <source>
        <dbReference type="EMBL" id="RXK86473.1"/>
    </source>
</evidence>
<dbReference type="AlphaFoldDB" id="A0A4Q1DCV9"/>
<comment type="caution">
    <text evidence="1">The sequence shown here is derived from an EMBL/GenBank/DDBJ whole genome shotgun (WGS) entry which is preliminary data.</text>
</comment>
<dbReference type="OrthoDB" id="677497at2"/>
<dbReference type="EMBL" id="SDHZ01000001">
    <property type="protein sequence ID" value="RXK86473.1"/>
    <property type="molecule type" value="Genomic_DNA"/>
</dbReference>
<evidence type="ECO:0000313" key="2">
    <source>
        <dbReference type="Proteomes" id="UP000290545"/>
    </source>
</evidence>